<name>A0A0G4EID9_VITBC</name>
<dbReference type="InParanoid" id="A0A0G4EID9"/>
<dbReference type="OrthoDB" id="292964at2759"/>
<organism evidence="2 3">
    <name type="scientific">Vitrella brassicaformis (strain CCMP3155)</name>
    <dbReference type="NCBI Taxonomy" id="1169540"/>
    <lineage>
        <taxon>Eukaryota</taxon>
        <taxon>Sar</taxon>
        <taxon>Alveolata</taxon>
        <taxon>Colpodellida</taxon>
        <taxon>Vitrellaceae</taxon>
        <taxon>Vitrella</taxon>
    </lineage>
</organism>
<evidence type="ECO:0000256" key="1">
    <source>
        <dbReference type="SAM" id="MobiDB-lite"/>
    </source>
</evidence>
<dbReference type="VEuPathDB" id="CryptoDB:Vbra_7504"/>
<keyword evidence="3" id="KW-1185">Reference proteome</keyword>
<gene>
    <name evidence="2" type="ORF">Vbra_7504</name>
</gene>
<evidence type="ECO:0000313" key="3">
    <source>
        <dbReference type="Proteomes" id="UP000041254"/>
    </source>
</evidence>
<feature type="region of interest" description="Disordered" evidence="1">
    <location>
        <begin position="173"/>
        <end position="193"/>
    </location>
</feature>
<sequence>MTVEEALEWVKFEDWKKAWPVYYREEYDSGHRRKTAETQCLFERLGAILILHLGCSRGSQRLRQLWPRHDLRFASSKQVDTMSTRSLGDIIEMSEELLVLMPLPRQAASSDNELLAAENAKLKEAPGQRLEEAAMMIAASCALPLYGKKGKTAASRAAPVGCLGSMQPQSFPYITSRSGRRRRGQSATTTPSPFKIDLVTGEVIILLDQLAKERTTNPTRWQQNPTAQVMEAVFNEFKSRSDLMPFLRSPEADFKEFLTADCRKIGDSIAVYILYSTTNHLPLTNARRQRRDDQIARGLLSADELKSMGFAAAG</sequence>
<proteinExistence type="predicted"/>
<dbReference type="AlphaFoldDB" id="A0A0G4EID9"/>
<dbReference type="Proteomes" id="UP000041254">
    <property type="component" value="Unassembled WGS sequence"/>
</dbReference>
<protein>
    <submittedName>
        <fullName evidence="2">Uncharacterized protein</fullName>
    </submittedName>
</protein>
<dbReference type="EMBL" id="CDMY01000242">
    <property type="protein sequence ID" value="CEL96008.1"/>
    <property type="molecule type" value="Genomic_DNA"/>
</dbReference>
<accession>A0A0G4EID9</accession>
<reference evidence="2 3" key="1">
    <citation type="submission" date="2014-11" db="EMBL/GenBank/DDBJ databases">
        <authorList>
            <person name="Zhu J."/>
            <person name="Qi W."/>
            <person name="Song R."/>
        </authorList>
    </citation>
    <scope>NUCLEOTIDE SEQUENCE [LARGE SCALE GENOMIC DNA]</scope>
</reference>
<evidence type="ECO:0000313" key="2">
    <source>
        <dbReference type="EMBL" id="CEL96008.1"/>
    </source>
</evidence>